<dbReference type="STRING" id="482461.SAMN05216244_0995"/>
<dbReference type="OrthoDB" id="2906254at2"/>
<feature type="chain" id="PRO_5010285209" evidence="1">
    <location>
        <begin position="27"/>
        <end position="201"/>
    </location>
</feature>
<organism evidence="2 3">
    <name type="scientific">Sediminibacillus halophilus</name>
    <dbReference type="NCBI Taxonomy" id="482461"/>
    <lineage>
        <taxon>Bacteria</taxon>
        <taxon>Bacillati</taxon>
        <taxon>Bacillota</taxon>
        <taxon>Bacilli</taxon>
        <taxon>Bacillales</taxon>
        <taxon>Bacillaceae</taxon>
        <taxon>Sediminibacillus</taxon>
    </lineage>
</organism>
<dbReference type="AlphaFoldDB" id="A0A1G9NH63"/>
<dbReference type="InterPro" id="IPR023888">
    <property type="entry name" value="SdpC-like"/>
</dbReference>
<evidence type="ECO:0000313" key="3">
    <source>
        <dbReference type="Proteomes" id="UP000182347"/>
    </source>
</evidence>
<dbReference type="NCBIfam" id="TIGR04032">
    <property type="entry name" value="toxin_SdpC"/>
    <property type="match status" value="1"/>
</dbReference>
<name>A0A1G9NH63_9BACI</name>
<dbReference type="EMBL" id="FNHF01000001">
    <property type="protein sequence ID" value="SDL85701.1"/>
    <property type="molecule type" value="Genomic_DNA"/>
</dbReference>
<keyword evidence="1" id="KW-0732">Signal</keyword>
<dbReference type="Pfam" id="PF26137">
    <property type="entry name" value="Toxin_SdpC"/>
    <property type="match status" value="1"/>
</dbReference>
<evidence type="ECO:0000256" key="1">
    <source>
        <dbReference type="SAM" id="SignalP"/>
    </source>
</evidence>
<dbReference type="RefSeq" id="WP_074597721.1">
    <property type="nucleotide sequence ID" value="NZ_FNHF01000001.1"/>
</dbReference>
<sequence>MLKKYLVTILSMTIIFTMISASFTSAQSTINLNNYDGKTIYRGLVFGQGPVSELLSDIWTEEQKKINKSEENVKRAEKILNEMENVNPNFFNEFEQAIKSGNHKATYSAIVKGSEVLQQAIKNLDFDVSNPNGEFNGNCMAAVAVGIVFVAGIYVLNAAIAANGLVVANVAAAYNETVSSNSVSGDMELEMLVNKIVDSVQ</sequence>
<proteinExistence type="predicted"/>
<feature type="signal peptide" evidence="1">
    <location>
        <begin position="1"/>
        <end position="26"/>
    </location>
</feature>
<keyword evidence="3" id="KW-1185">Reference proteome</keyword>
<accession>A0A1G9NH63</accession>
<evidence type="ECO:0000313" key="2">
    <source>
        <dbReference type="EMBL" id="SDL85701.1"/>
    </source>
</evidence>
<protein>
    <submittedName>
        <fullName evidence="2">Antimicrobial peptide, SdpC family</fullName>
    </submittedName>
</protein>
<gene>
    <name evidence="2" type="ORF">SAMN05216244_0995</name>
</gene>
<reference evidence="3" key="1">
    <citation type="submission" date="2016-10" db="EMBL/GenBank/DDBJ databases">
        <authorList>
            <person name="Varghese N."/>
            <person name="Submissions S."/>
        </authorList>
    </citation>
    <scope>NUCLEOTIDE SEQUENCE [LARGE SCALE GENOMIC DNA]</scope>
    <source>
        <strain evidence="3">CGMCC 1.6199</strain>
    </source>
</reference>
<dbReference type="Proteomes" id="UP000182347">
    <property type="component" value="Unassembled WGS sequence"/>
</dbReference>